<dbReference type="InterPro" id="IPR051304">
    <property type="entry name" value="SCF_F-box_domain"/>
</dbReference>
<evidence type="ECO:0000259" key="2">
    <source>
        <dbReference type="Pfam" id="PF03478"/>
    </source>
</evidence>
<gene>
    <name evidence="3" type="ORF">MERR_LOCUS20228</name>
</gene>
<sequence>MPDWSLLPEDLLHIISTHLENCFDVVHARSVCSSWRSALPLPCILSRLSYSLPSYAEFPYESEDLFTLKKVPWFLFRVRTPSAFATKYFLGGIGRRDESEDHTELPSPLQCSVKIPRSSDSEPTLMNMLDFQILSLGYEYRMFGWRPRYYRGVAFLPLNKEGGGEDFVVLISCSNGLLVLTSAEMKWKQLENVPKKTGRGVVTFGGKFYASFYDEIVVIDPYSLDVTLLMPSLQPLGELHYLVPYGNDELFLVDKCQRPFGLRVSRLDEVAGKWVEVTDLGNRVMFMRDLENFCCSAKELGVSGNLILFTNLISDLTFFYKYEVREEDGLMCWSVTFPGRYPVVAFRVEQASP</sequence>
<dbReference type="SUPFAM" id="SSF81383">
    <property type="entry name" value="F-box domain"/>
    <property type="match status" value="1"/>
</dbReference>
<reference evidence="3" key="1">
    <citation type="submission" date="2020-01" db="EMBL/GenBank/DDBJ databases">
        <authorList>
            <person name="Mishra B."/>
        </authorList>
    </citation>
    <scope>NUCLEOTIDE SEQUENCE [LARGE SCALE GENOMIC DNA]</scope>
</reference>
<proteinExistence type="predicted"/>
<dbReference type="PANTHER" id="PTHR47123">
    <property type="entry name" value="F-BOX PROTEIN SKIP23"/>
    <property type="match status" value="1"/>
</dbReference>
<dbReference type="Proteomes" id="UP000467841">
    <property type="component" value="Unassembled WGS sequence"/>
</dbReference>
<organism evidence="3 4">
    <name type="scientific">Microthlaspi erraticum</name>
    <dbReference type="NCBI Taxonomy" id="1685480"/>
    <lineage>
        <taxon>Eukaryota</taxon>
        <taxon>Viridiplantae</taxon>
        <taxon>Streptophyta</taxon>
        <taxon>Embryophyta</taxon>
        <taxon>Tracheophyta</taxon>
        <taxon>Spermatophyta</taxon>
        <taxon>Magnoliopsida</taxon>
        <taxon>eudicotyledons</taxon>
        <taxon>Gunneridae</taxon>
        <taxon>Pentapetalae</taxon>
        <taxon>rosids</taxon>
        <taxon>malvids</taxon>
        <taxon>Brassicales</taxon>
        <taxon>Brassicaceae</taxon>
        <taxon>Coluteocarpeae</taxon>
        <taxon>Microthlaspi</taxon>
    </lineage>
</organism>
<dbReference type="OrthoDB" id="642536at2759"/>
<evidence type="ECO:0000313" key="4">
    <source>
        <dbReference type="Proteomes" id="UP000467841"/>
    </source>
</evidence>
<dbReference type="PANTHER" id="PTHR47123:SF13">
    <property type="entry name" value="GENOME ASSEMBLY, CHROMOSOME: A06"/>
    <property type="match status" value="1"/>
</dbReference>
<dbReference type="AlphaFoldDB" id="A0A6D2IZL9"/>
<dbReference type="Pfam" id="PF00646">
    <property type="entry name" value="F-box"/>
    <property type="match status" value="1"/>
</dbReference>
<protein>
    <recommendedName>
        <fullName evidence="5">F-box domain-containing protein</fullName>
    </recommendedName>
</protein>
<feature type="domain" description="KIB1-4 beta-propeller" evidence="2">
    <location>
        <begin position="99"/>
        <end position="320"/>
    </location>
</feature>
<evidence type="ECO:0008006" key="5">
    <source>
        <dbReference type="Google" id="ProtNLM"/>
    </source>
</evidence>
<dbReference type="EMBL" id="CACVBM020001129">
    <property type="protein sequence ID" value="CAA7032993.1"/>
    <property type="molecule type" value="Genomic_DNA"/>
</dbReference>
<comment type="caution">
    <text evidence="3">The sequence shown here is derived from an EMBL/GenBank/DDBJ whole genome shotgun (WGS) entry which is preliminary data.</text>
</comment>
<evidence type="ECO:0000313" key="3">
    <source>
        <dbReference type="EMBL" id="CAA7032993.1"/>
    </source>
</evidence>
<dbReference type="InterPro" id="IPR001810">
    <property type="entry name" value="F-box_dom"/>
</dbReference>
<name>A0A6D2IZL9_9BRAS</name>
<dbReference type="Pfam" id="PF03478">
    <property type="entry name" value="Beta-prop_KIB1-4"/>
    <property type="match status" value="1"/>
</dbReference>
<dbReference type="Gene3D" id="1.20.1280.50">
    <property type="match status" value="1"/>
</dbReference>
<feature type="domain" description="F-box" evidence="1">
    <location>
        <begin position="4"/>
        <end position="39"/>
    </location>
</feature>
<dbReference type="InterPro" id="IPR005174">
    <property type="entry name" value="KIB1-4_b-propeller"/>
</dbReference>
<keyword evidence="4" id="KW-1185">Reference proteome</keyword>
<dbReference type="InterPro" id="IPR036047">
    <property type="entry name" value="F-box-like_dom_sf"/>
</dbReference>
<accession>A0A6D2IZL9</accession>
<evidence type="ECO:0000259" key="1">
    <source>
        <dbReference type="Pfam" id="PF00646"/>
    </source>
</evidence>